<evidence type="ECO:0000256" key="12">
    <source>
        <dbReference type="PIRNR" id="PIRNR015601"/>
    </source>
</evidence>
<reference evidence="15" key="1">
    <citation type="submission" date="2023-07" db="EMBL/GenBank/DDBJ databases">
        <title>Sorghum-associated microbial communities from plants grown in Nebraska, USA.</title>
        <authorList>
            <person name="Schachtman D."/>
        </authorList>
    </citation>
    <scope>NUCLEOTIDE SEQUENCE</scope>
    <source>
        <strain evidence="15">DS3754</strain>
    </source>
</reference>
<dbReference type="Pfam" id="PF04452">
    <property type="entry name" value="Methyltrans_RNA"/>
    <property type="match status" value="1"/>
</dbReference>
<comment type="catalytic activity">
    <reaction evidence="11 12">
        <text>uridine(1498) in 16S rRNA + S-adenosyl-L-methionine = N(3)-methyluridine(1498) in 16S rRNA + S-adenosyl-L-homocysteine + H(+)</text>
        <dbReference type="Rhea" id="RHEA:42920"/>
        <dbReference type="Rhea" id="RHEA-COMP:10283"/>
        <dbReference type="Rhea" id="RHEA-COMP:10284"/>
        <dbReference type="ChEBI" id="CHEBI:15378"/>
        <dbReference type="ChEBI" id="CHEBI:57856"/>
        <dbReference type="ChEBI" id="CHEBI:59789"/>
        <dbReference type="ChEBI" id="CHEBI:65315"/>
        <dbReference type="ChEBI" id="CHEBI:74502"/>
        <dbReference type="EC" id="2.1.1.193"/>
    </reaction>
</comment>
<evidence type="ECO:0000259" key="13">
    <source>
        <dbReference type="Pfam" id="PF04452"/>
    </source>
</evidence>
<evidence type="ECO:0000256" key="11">
    <source>
        <dbReference type="ARBA" id="ARBA00047944"/>
    </source>
</evidence>
<keyword evidence="6 12" id="KW-0698">rRNA processing</keyword>
<feature type="domain" description="Ribosomal RNA small subunit methyltransferase E methyltransferase" evidence="13">
    <location>
        <begin position="67"/>
        <end position="234"/>
    </location>
</feature>
<dbReference type="Pfam" id="PF20260">
    <property type="entry name" value="PUA_4"/>
    <property type="match status" value="1"/>
</dbReference>
<dbReference type="InterPro" id="IPR029028">
    <property type="entry name" value="Alpha/beta_knot_MTases"/>
</dbReference>
<dbReference type="GO" id="GO:0070475">
    <property type="term" value="P:rRNA base methylation"/>
    <property type="evidence" value="ECO:0007669"/>
    <property type="project" value="TreeGrafter"/>
</dbReference>
<evidence type="ECO:0000256" key="6">
    <source>
        <dbReference type="ARBA" id="ARBA00022552"/>
    </source>
</evidence>
<comment type="similarity">
    <text evidence="2 12">Belongs to the RNA methyltransferase RsmE family.</text>
</comment>
<dbReference type="Gene3D" id="2.40.240.20">
    <property type="entry name" value="Hypothetical PUA domain-like, domain 1"/>
    <property type="match status" value="1"/>
</dbReference>
<keyword evidence="7 12" id="KW-0489">Methyltransferase</keyword>
<dbReference type="PIRSF" id="PIRSF015601">
    <property type="entry name" value="MTase_slr0722"/>
    <property type="match status" value="1"/>
</dbReference>
<evidence type="ECO:0000256" key="1">
    <source>
        <dbReference type="ARBA" id="ARBA00004496"/>
    </source>
</evidence>
<evidence type="ECO:0000259" key="14">
    <source>
        <dbReference type="Pfam" id="PF20260"/>
    </source>
</evidence>
<dbReference type="NCBIfam" id="NF008692">
    <property type="entry name" value="PRK11713.1-5"/>
    <property type="match status" value="1"/>
</dbReference>
<evidence type="ECO:0000256" key="3">
    <source>
        <dbReference type="ARBA" id="ARBA00012328"/>
    </source>
</evidence>
<keyword evidence="8 12" id="KW-0808">Transferase</keyword>
<dbReference type="SUPFAM" id="SSF75217">
    <property type="entry name" value="alpha/beta knot"/>
    <property type="match status" value="1"/>
</dbReference>
<dbReference type="Proteomes" id="UP001242045">
    <property type="component" value="Unassembled WGS sequence"/>
</dbReference>
<evidence type="ECO:0000313" key="16">
    <source>
        <dbReference type="Proteomes" id="UP001242045"/>
    </source>
</evidence>
<dbReference type="GO" id="GO:0070042">
    <property type="term" value="F:rRNA (uridine-N3-)-methyltransferase activity"/>
    <property type="evidence" value="ECO:0007669"/>
    <property type="project" value="TreeGrafter"/>
</dbReference>
<dbReference type="Gene3D" id="3.40.1280.10">
    <property type="match status" value="1"/>
</dbReference>
<sequence length="239" mass="24866">MPLSAGAAFALPPGAARHVQVLRMQPGDALTLFDGAGGEYEATIERMGRSDVSVTVGAHHPVEREATRAVHLAVGMPANERMDWLVEKATELGVASIQPLATAHGVLRLSGERAEKKRAHWEAIAIAACEQCGRNRVPVIHPVRSFSGNSGWIDAQRDDSAAARFVLSLAEGTQDIAAAAAAHAPGNRDVRVLSGPEGGLSAVEEQEAIARGFAPVTLGLRVLRAETAALAALVSLGGA</sequence>
<dbReference type="PANTHER" id="PTHR30027">
    <property type="entry name" value="RIBOSOMAL RNA SMALL SUBUNIT METHYLTRANSFERASE E"/>
    <property type="match status" value="1"/>
</dbReference>
<evidence type="ECO:0000256" key="9">
    <source>
        <dbReference type="ARBA" id="ARBA00022691"/>
    </source>
</evidence>
<protein>
    <recommendedName>
        <fullName evidence="4 12">Ribosomal RNA small subunit methyltransferase E</fullName>
        <ecNumber evidence="3 12">2.1.1.193</ecNumber>
    </recommendedName>
</protein>
<dbReference type="NCBIfam" id="TIGR00046">
    <property type="entry name" value="RsmE family RNA methyltransferase"/>
    <property type="match status" value="1"/>
</dbReference>
<keyword evidence="5 12" id="KW-0963">Cytoplasm</keyword>
<feature type="domain" description="Ribosomal RNA small subunit methyltransferase E PUA-like" evidence="14">
    <location>
        <begin position="15"/>
        <end position="56"/>
    </location>
</feature>
<dbReference type="CDD" id="cd18084">
    <property type="entry name" value="RsmE-like"/>
    <property type="match status" value="1"/>
</dbReference>
<dbReference type="InterPro" id="IPR046886">
    <property type="entry name" value="RsmE_MTase_dom"/>
</dbReference>
<dbReference type="EMBL" id="JAUSRD010000005">
    <property type="protein sequence ID" value="MDP9893589.1"/>
    <property type="molecule type" value="Genomic_DNA"/>
</dbReference>
<evidence type="ECO:0000256" key="10">
    <source>
        <dbReference type="ARBA" id="ARBA00025699"/>
    </source>
</evidence>
<dbReference type="GO" id="GO:0005737">
    <property type="term" value="C:cytoplasm"/>
    <property type="evidence" value="ECO:0007669"/>
    <property type="project" value="UniProtKB-SubCell"/>
</dbReference>
<keyword evidence="9 12" id="KW-0949">S-adenosyl-L-methionine</keyword>
<evidence type="ECO:0000256" key="7">
    <source>
        <dbReference type="ARBA" id="ARBA00022603"/>
    </source>
</evidence>
<dbReference type="InterPro" id="IPR015947">
    <property type="entry name" value="PUA-like_sf"/>
</dbReference>
<evidence type="ECO:0000256" key="5">
    <source>
        <dbReference type="ARBA" id="ARBA00022490"/>
    </source>
</evidence>
<accession>A0AAW8CT05</accession>
<comment type="caution">
    <text evidence="15">The sequence shown here is derived from an EMBL/GenBank/DDBJ whole genome shotgun (WGS) entry which is preliminary data.</text>
</comment>
<comment type="function">
    <text evidence="10 12">Specifically methylates the N3 position of the uracil ring of uridine 1498 (m3U1498) in 16S rRNA. Acts on the fully assembled 30S ribosomal subunit.</text>
</comment>
<dbReference type="InterPro" id="IPR029026">
    <property type="entry name" value="tRNA_m1G_MTases_N"/>
</dbReference>
<comment type="subcellular location">
    <subcellularLocation>
        <location evidence="1 12">Cytoplasm</location>
    </subcellularLocation>
</comment>
<gene>
    <name evidence="15" type="ORF">J2W31_002704</name>
</gene>
<dbReference type="SUPFAM" id="SSF88697">
    <property type="entry name" value="PUA domain-like"/>
    <property type="match status" value="1"/>
</dbReference>
<dbReference type="AlphaFoldDB" id="A0AAW8CT05"/>
<name>A0AAW8CT05_9BURK</name>
<evidence type="ECO:0000256" key="4">
    <source>
        <dbReference type="ARBA" id="ARBA00013673"/>
    </source>
</evidence>
<organism evidence="15 16">
    <name type="scientific">Variovorax boronicumulans</name>
    <dbReference type="NCBI Taxonomy" id="436515"/>
    <lineage>
        <taxon>Bacteria</taxon>
        <taxon>Pseudomonadati</taxon>
        <taxon>Pseudomonadota</taxon>
        <taxon>Betaproteobacteria</taxon>
        <taxon>Burkholderiales</taxon>
        <taxon>Comamonadaceae</taxon>
        <taxon>Variovorax</taxon>
    </lineage>
</organism>
<evidence type="ECO:0000256" key="2">
    <source>
        <dbReference type="ARBA" id="ARBA00005528"/>
    </source>
</evidence>
<proteinExistence type="inferred from homology"/>
<dbReference type="InterPro" id="IPR006700">
    <property type="entry name" value="RsmE"/>
</dbReference>
<evidence type="ECO:0000313" key="15">
    <source>
        <dbReference type="EMBL" id="MDP9893589.1"/>
    </source>
</evidence>
<evidence type="ECO:0000256" key="8">
    <source>
        <dbReference type="ARBA" id="ARBA00022679"/>
    </source>
</evidence>
<dbReference type="InterPro" id="IPR046887">
    <property type="entry name" value="RsmE_PUA-like"/>
</dbReference>
<dbReference type="PANTHER" id="PTHR30027:SF3">
    <property type="entry name" value="16S RRNA (URACIL(1498)-N(3))-METHYLTRANSFERASE"/>
    <property type="match status" value="1"/>
</dbReference>
<dbReference type="EC" id="2.1.1.193" evidence="3 12"/>